<reference evidence="2 3" key="1">
    <citation type="submission" date="2017-12" db="EMBL/GenBank/DDBJ databases">
        <title>Complete genome sequence of Herbivorax saccincola GGR1, a novel Cellulosome-producing hydrolytic bacterium in a thermophilic biogas plant, established by Illumina and Nanopore MinION sequencing.</title>
        <authorList>
            <person name="Pechtl A."/>
            <person name="Ruckert C."/>
            <person name="Koeck D.E."/>
            <person name="Maus I."/>
            <person name="Winkler A."/>
            <person name="Kalinowski J."/>
            <person name="Puhler A."/>
            <person name="Schwarz W.W."/>
            <person name="Zverlov V.V."/>
            <person name="Schluter A."/>
            <person name="Liebl W."/>
        </authorList>
    </citation>
    <scope>NUCLEOTIDE SEQUENCE [LARGE SCALE GENOMIC DNA]</scope>
    <source>
        <strain evidence="3">SR1</strain>
    </source>
</reference>
<dbReference type="PANTHER" id="PTHR41786">
    <property type="entry name" value="MOTILITY ACCESSORY FACTOR MAF"/>
    <property type="match status" value="1"/>
</dbReference>
<evidence type="ECO:0000313" key="2">
    <source>
        <dbReference type="EMBL" id="AUG57887.1"/>
    </source>
</evidence>
<evidence type="ECO:0000259" key="1">
    <source>
        <dbReference type="Pfam" id="PF01973"/>
    </source>
</evidence>
<name>A0A2K9E2A1_9FIRM</name>
<gene>
    <name evidence="2" type="ORF">HVS_09950</name>
</gene>
<accession>A0A2K9E2A1</accession>
<dbReference type="InterPro" id="IPR002826">
    <property type="entry name" value="MptE-like"/>
</dbReference>
<dbReference type="Proteomes" id="UP000233534">
    <property type="component" value="Chromosome"/>
</dbReference>
<sequence>MIIAKKNEREIFFEKNIKLLPPPLQEILLKVDKKKLWEKVDVRYNEEGYPLCMYYDNGNVFKINSEKPLQEAKRWYDEIEEKGAGAIFLYGTGFGYPLFEVLSRKQPHTLVLVFEENIYLFSAMLHYFDLEPFIKNQRVVFLIGEERDFKKVLQEIFYSIILTMCTNPSLAFTHCAKRNFKDKYLKIHKYVFSQISLMVFYVGNDHKDNLTGFTNFMHNVKMVLENPYLSCLKGYFKDFPAFIVANGPSLDKNISQLKRIQDKGIIICAESSVIPLIKNNIKVDVMAVLERTKYTYEYHFKNVKHQEDMVLLALGVVDKNVFPSFSGAKIPVFRKKEAISSWLNGHIGDESSLDAGANVSHMAFELAVLFGANPIVFVGQDYSYGDKGVTHSKDSVYLEEKGERARKILESKRVIYVEGVYGEKVPSNQLWIDFKRGLEEKIELNPNKIVIDATEGGAKIKGTVCKKLSDVIDEYCSKKIEIKPYEIINESKKNILIYQRKNKLEKLKKDVKSHIQLFIKLKKRAVEGKFDCIEMIRICDNEEYLNHKITLEETYKKNIKAYQMFLEDEVSRYFCQQVLFVYYYLMNKLGIIDSKEKTKEIFKLQYDFFHHLGVVCQGVLVSFEDAARLLEGIDLKL</sequence>
<dbReference type="AlphaFoldDB" id="A0A2K9E2A1"/>
<keyword evidence="3" id="KW-1185">Reference proteome</keyword>
<dbReference type="Pfam" id="PF01973">
    <property type="entry name" value="MptE-like"/>
    <property type="match status" value="1"/>
</dbReference>
<feature type="domain" description="6-hydroxymethylpterin diphosphokinase MptE-like" evidence="1">
    <location>
        <begin position="215"/>
        <end position="386"/>
    </location>
</feature>
<proteinExistence type="predicted"/>
<dbReference type="KEGG" id="hsc:HVS_09950"/>
<protein>
    <recommendedName>
        <fullName evidence="1">6-hydroxymethylpterin diphosphokinase MptE-like domain-containing protein</fullName>
    </recommendedName>
</protein>
<organism evidence="2 3">
    <name type="scientific">Acetivibrio saccincola</name>
    <dbReference type="NCBI Taxonomy" id="1677857"/>
    <lineage>
        <taxon>Bacteria</taxon>
        <taxon>Bacillati</taxon>
        <taxon>Bacillota</taxon>
        <taxon>Clostridia</taxon>
        <taxon>Eubacteriales</taxon>
        <taxon>Oscillospiraceae</taxon>
        <taxon>Acetivibrio</taxon>
    </lineage>
</organism>
<evidence type="ECO:0000313" key="3">
    <source>
        <dbReference type="Proteomes" id="UP000233534"/>
    </source>
</evidence>
<dbReference type="RefSeq" id="WP_101301789.1">
    <property type="nucleotide sequence ID" value="NZ_CP025197.1"/>
</dbReference>
<dbReference type="EMBL" id="CP025197">
    <property type="protein sequence ID" value="AUG57887.1"/>
    <property type="molecule type" value="Genomic_DNA"/>
</dbReference>
<dbReference type="PANTHER" id="PTHR41786:SF1">
    <property type="entry name" value="6-HYDROXYMETHYLPTERIN DIPHOSPHOKINASE MPTE-LIKE DOMAIN-CONTAINING PROTEIN"/>
    <property type="match status" value="1"/>
</dbReference>